<keyword evidence="2" id="KW-0732">Signal</keyword>
<dbReference type="SUPFAM" id="SSF50494">
    <property type="entry name" value="Trypsin-like serine proteases"/>
    <property type="match status" value="1"/>
</dbReference>
<dbReference type="AlphaFoldDB" id="A0A9W8CIL2"/>
<dbReference type="InterPro" id="IPR043504">
    <property type="entry name" value="Peptidase_S1_PA_chymotrypsin"/>
</dbReference>
<sequence>MAHAWLNRGHYWTPLATTRVLLALIVLLMASAVAASREEVSMTDYPSVVYVANPYTICLGALIKEQTVLTDARCLYPFSNTSSVPAEVGGLLKPEYLMVGLPTVNTSATMHGILLSTQVFSKPEQAGSRASTFLGLVETYVDNSTFYAVDTSKVHAYYPQSQYIDDSEQNFDVGVVTLKVPLKDRPLAKLFLDDLQANAADLSALSLSTPNLSNDPATQQVLYMGVDLKKLSKTDVSSLSRSQCDSDYKAAYGLRDMKSFYGHSLPGNNSPIFCSSIYDNVTHCDLDSKISITEKTSDDIKSINLNSTIFFVPDGSSIRVVSIGQPHLFEVRTDTMEPCSSNGFIHFPRSGLYTDWIGWATDGSIASNGTWINKVLSGDIIADFVDNRGGGSNSGDEKSASISRGSVLSLAMITASTFISLLFVSF</sequence>
<dbReference type="InterPro" id="IPR009003">
    <property type="entry name" value="Peptidase_S1_PA"/>
</dbReference>
<gene>
    <name evidence="3" type="ORF">LPJ64_002991</name>
</gene>
<reference evidence="3" key="1">
    <citation type="submission" date="2022-07" db="EMBL/GenBank/DDBJ databases">
        <title>Phylogenomic reconstructions and comparative analyses of Kickxellomycotina fungi.</title>
        <authorList>
            <person name="Reynolds N.K."/>
            <person name="Stajich J.E."/>
            <person name="Barry K."/>
            <person name="Grigoriev I.V."/>
            <person name="Crous P."/>
            <person name="Smith M.E."/>
        </authorList>
    </citation>
    <scope>NUCLEOTIDE SEQUENCE</scope>
    <source>
        <strain evidence="3">NBRC 105413</strain>
    </source>
</reference>
<keyword evidence="1" id="KW-0812">Transmembrane</keyword>
<evidence type="ECO:0000313" key="4">
    <source>
        <dbReference type="Proteomes" id="UP001145021"/>
    </source>
</evidence>
<comment type="caution">
    <text evidence="3">The sequence shown here is derived from an EMBL/GenBank/DDBJ whole genome shotgun (WGS) entry which is preliminary data.</text>
</comment>
<proteinExistence type="predicted"/>
<feature type="chain" id="PRO_5040961872" evidence="2">
    <location>
        <begin position="36"/>
        <end position="426"/>
    </location>
</feature>
<evidence type="ECO:0000313" key="3">
    <source>
        <dbReference type="EMBL" id="KAJ1645408.1"/>
    </source>
</evidence>
<keyword evidence="4" id="KW-1185">Reference proteome</keyword>
<organism evidence="3 4">
    <name type="scientific">Coemansia asiatica</name>
    <dbReference type="NCBI Taxonomy" id="1052880"/>
    <lineage>
        <taxon>Eukaryota</taxon>
        <taxon>Fungi</taxon>
        <taxon>Fungi incertae sedis</taxon>
        <taxon>Zoopagomycota</taxon>
        <taxon>Kickxellomycotina</taxon>
        <taxon>Kickxellomycetes</taxon>
        <taxon>Kickxellales</taxon>
        <taxon>Kickxellaceae</taxon>
        <taxon>Coemansia</taxon>
    </lineage>
</organism>
<evidence type="ECO:0000256" key="2">
    <source>
        <dbReference type="SAM" id="SignalP"/>
    </source>
</evidence>
<dbReference type="EMBL" id="JANBOH010000107">
    <property type="protein sequence ID" value="KAJ1645408.1"/>
    <property type="molecule type" value="Genomic_DNA"/>
</dbReference>
<keyword evidence="1" id="KW-1133">Transmembrane helix</keyword>
<keyword evidence="1" id="KW-0472">Membrane</keyword>
<dbReference type="Proteomes" id="UP001145021">
    <property type="component" value="Unassembled WGS sequence"/>
</dbReference>
<dbReference type="Gene3D" id="2.40.10.10">
    <property type="entry name" value="Trypsin-like serine proteases"/>
    <property type="match status" value="1"/>
</dbReference>
<feature type="transmembrane region" description="Helical" evidence="1">
    <location>
        <begin position="407"/>
        <end position="424"/>
    </location>
</feature>
<name>A0A9W8CIL2_9FUNG</name>
<evidence type="ECO:0000256" key="1">
    <source>
        <dbReference type="SAM" id="Phobius"/>
    </source>
</evidence>
<accession>A0A9W8CIL2</accession>
<feature type="signal peptide" evidence="2">
    <location>
        <begin position="1"/>
        <end position="35"/>
    </location>
</feature>
<protein>
    <submittedName>
        <fullName evidence="3">Uncharacterized protein</fullName>
    </submittedName>
</protein>